<protein>
    <recommendedName>
        <fullName evidence="5">HNH endonuclease</fullName>
    </recommendedName>
</protein>
<dbReference type="EMBL" id="RCCK01000012">
    <property type="protein sequence ID" value="RLJ74664.1"/>
    <property type="molecule type" value="Genomic_DNA"/>
</dbReference>
<gene>
    <name evidence="1" type="ORF">BCL90_3000</name>
    <name evidence="2" type="ORF">E3V97_16615</name>
</gene>
<name>A0A497XZP7_9SPHI</name>
<dbReference type="EMBL" id="SOPX01000003">
    <property type="protein sequence ID" value="TFB29809.1"/>
    <property type="molecule type" value="Genomic_DNA"/>
</dbReference>
<dbReference type="AlphaFoldDB" id="A0A497XZP7"/>
<reference evidence="2 4" key="2">
    <citation type="submission" date="2019-03" db="EMBL/GenBank/DDBJ databases">
        <authorList>
            <person name="He R.-H."/>
        </authorList>
    </citation>
    <scope>NUCLEOTIDE SEQUENCE [LARGE SCALE GENOMIC DNA]</scope>
    <source>
        <strain evidence="2 4">DSM 19624</strain>
    </source>
</reference>
<dbReference type="Proteomes" id="UP000273898">
    <property type="component" value="Unassembled WGS sequence"/>
</dbReference>
<dbReference type="RefSeq" id="WP_121284679.1">
    <property type="nucleotide sequence ID" value="NZ_RCCK01000012.1"/>
</dbReference>
<evidence type="ECO:0000313" key="3">
    <source>
        <dbReference type="Proteomes" id="UP000273898"/>
    </source>
</evidence>
<evidence type="ECO:0000313" key="4">
    <source>
        <dbReference type="Proteomes" id="UP000297429"/>
    </source>
</evidence>
<reference evidence="1 3" key="1">
    <citation type="submission" date="2018-10" db="EMBL/GenBank/DDBJ databases">
        <title>Genomic Encyclopedia of Archaeal and Bacterial Type Strains, Phase II (KMG-II): from individual species to whole genera.</title>
        <authorList>
            <person name="Goeker M."/>
        </authorList>
    </citation>
    <scope>NUCLEOTIDE SEQUENCE [LARGE SCALE GENOMIC DNA]</scope>
    <source>
        <strain evidence="1 3">DSM 19624</strain>
    </source>
</reference>
<proteinExistence type="predicted"/>
<evidence type="ECO:0000313" key="2">
    <source>
        <dbReference type="EMBL" id="TFB29809.1"/>
    </source>
</evidence>
<evidence type="ECO:0008006" key="5">
    <source>
        <dbReference type="Google" id="ProtNLM"/>
    </source>
</evidence>
<dbReference type="Gene3D" id="1.10.30.50">
    <property type="match status" value="1"/>
</dbReference>
<dbReference type="Proteomes" id="UP000297429">
    <property type="component" value="Unassembled WGS sequence"/>
</dbReference>
<dbReference type="OrthoDB" id="9816185at2"/>
<comment type="caution">
    <text evidence="1">The sequence shown here is derived from an EMBL/GenBank/DDBJ whole genome shotgun (WGS) entry which is preliminary data.</text>
</comment>
<sequence length="365" mass="43110">MLYTYVDIDHPIKQLQDNICYYFERLFAVEPVPYDINIVLQADFITLIDSSNKFKDYLKDIAEKYIVLPNGEKDIVKKAYSNHLNIENLCNDTTIEVLKYTDIVNEDFRMLLKEFLTWLWDKYDDLPQALRNEYKDVQDHFNEFKKVQKGKVCPFCGISSLKPKTDRKRRNAYDHYIPKAKYPFVSINFKNLFPACHDCNSDEKKEYDTPLKNSIRQKVIFPFDNAYSIDELSISIAPEETFNSVNLGTLLNDIDWKILFTLANGNIDCYYVWDDIFKIKTRYKEYILDFEDTWFSDFVLKKFNENVVTDVLSFEKYKSGLLNDSKSLMIKDPLAILKYIYFSFIFALPDIENKLLQVSNFSLGT</sequence>
<organism evidence="1 3">
    <name type="scientific">Pedobacter alluvionis</name>
    <dbReference type="NCBI Taxonomy" id="475253"/>
    <lineage>
        <taxon>Bacteria</taxon>
        <taxon>Pseudomonadati</taxon>
        <taxon>Bacteroidota</taxon>
        <taxon>Sphingobacteriia</taxon>
        <taxon>Sphingobacteriales</taxon>
        <taxon>Sphingobacteriaceae</taxon>
        <taxon>Pedobacter</taxon>
    </lineage>
</organism>
<accession>A0A497XZP7</accession>
<keyword evidence="4" id="KW-1185">Reference proteome</keyword>
<evidence type="ECO:0000313" key="1">
    <source>
        <dbReference type="EMBL" id="RLJ74664.1"/>
    </source>
</evidence>